<evidence type="ECO:0000313" key="1">
    <source>
        <dbReference type="EMBL" id="PBK83512.1"/>
    </source>
</evidence>
<organism evidence="1 2">
    <name type="scientific">Armillaria gallica</name>
    <name type="common">Bulbous honey fungus</name>
    <name type="synonym">Armillaria bulbosa</name>
    <dbReference type="NCBI Taxonomy" id="47427"/>
    <lineage>
        <taxon>Eukaryota</taxon>
        <taxon>Fungi</taxon>
        <taxon>Dikarya</taxon>
        <taxon>Basidiomycota</taxon>
        <taxon>Agaricomycotina</taxon>
        <taxon>Agaricomycetes</taxon>
        <taxon>Agaricomycetidae</taxon>
        <taxon>Agaricales</taxon>
        <taxon>Marasmiineae</taxon>
        <taxon>Physalacriaceae</taxon>
        <taxon>Armillaria</taxon>
    </lineage>
</organism>
<dbReference type="EMBL" id="KZ293706">
    <property type="protein sequence ID" value="PBK83512.1"/>
    <property type="molecule type" value="Genomic_DNA"/>
</dbReference>
<dbReference type="AlphaFoldDB" id="A0A2H3CWE4"/>
<evidence type="ECO:0000313" key="2">
    <source>
        <dbReference type="Proteomes" id="UP000217790"/>
    </source>
</evidence>
<dbReference type="Proteomes" id="UP000217790">
    <property type="component" value="Unassembled WGS sequence"/>
</dbReference>
<keyword evidence="2" id="KW-1185">Reference proteome</keyword>
<accession>A0A2H3CWE4</accession>
<proteinExistence type="predicted"/>
<reference evidence="2" key="1">
    <citation type="journal article" date="2017" name="Nat. Ecol. Evol.">
        <title>Genome expansion and lineage-specific genetic innovations in the forest pathogenic fungi Armillaria.</title>
        <authorList>
            <person name="Sipos G."/>
            <person name="Prasanna A.N."/>
            <person name="Walter M.C."/>
            <person name="O'Connor E."/>
            <person name="Balint B."/>
            <person name="Krizsan K."/>
            <person name="Kiss B."/>
            <person name="Hess J."/>
            <person name="Varga T."/>
            <person name="Slot J."/>
            <person name="Riley R."/>
            <person name="Boka B."/>
            <person name="Rigling D."/>
            <person name="Barry K."/>
            <person name="Lee J."/>
            <person name="Mihaltcheva S."/>
            <person name="LaButti K."/>
            <person name="Lipzen A."/>
            <person name="Waldron R."/>
            <person name="Moloney N.M."/>
            <person name="Sperisen C."/>
            <person name="Kredics L."/>
            <person name="Vagvoelgyi C."/>
            <person name="Patrignani A."/>
            <person name="Fitzpatrick D."/>
            <person name="Nagy I."/>
            <person name="Doyle S."/>
            <person name="Anderson J.B."/>
            <person name="Grigoriev I.V."/>
            <person name="Gueldener U."/>
            <person name="Muensterkoetter M."/>
            <person name="Nagy L.G."/>
        </authorList>
    </citation>
    <scope>NUCLEOTIDE SEQUENCE [LARGE SCALE GENOMIC DNA]</scope>
    <source>
        <strain evidence="2">Ar21-2</strain>
    </source>
</reference>
<protein>
    <submittedName>
        <fullName evidence="1">Uncharacterized protein</fullName>
    </submittedName>
</protein>
<gene>
    <name evidence="1" type="ORF">ARMGADRAFT_672252</name>
</gene>
<sequence length="146" mass="16264">MSCCEALSVWVRCLDKHKLVIIALWAIRAMLNHPERIQFLLRRPRTPLRFHASCVIFLCCFPSSVSSHRCKSSSSAEEPVVLKLCFTGRSSSYSNTYVVKEGRKLSNTTENPVSTHCRFAPNMITMHSAPAAASGLGFTALETVYP</sequence>
<dbReference type="OrthoDB" id="3097926at2759"/>
<dbReference type="InParanoid" id="A0A2H3CWE4"/>
<name>A0A2H3CWE4_ARMGA</name>